<comment type="caution">
    <text evidence="2">The sequence shown here is derived from an EMBL/GenBank/DDBJ whole genome shotgun (WGS) entry which is preliminary data.</text>
</comment>
<dbReference type="InterPro" id="IPR021381">
    <property type="entry name" value="DUF3011"/>
</dbReference>
<keyword evidence="3" id="KW-1185">Reference proteome</keyword>
<feature type="signal peptide" evidence="1">
    <location>
        <begin position="1"/>
        <end position="23"/>
    </location>
</feature>
<protein>
    <recommendedName>
        <fullName evidence="4">DUF3011 domain-containing protein</fullName>
    </recommendedName>
</protein>
<accession>A0ABR6RGL5</accession>
<gene>
    <name evidence="2" type="ORF">HNP33_002375</name>
</gene>
<dbReference type="Pfam" id="PF11218">
    <property type="entry name" value="DUF3011"/>
    <property type="match status" value="1"/>
</dbReference>
<feature type="chain" id="PRO_5046540938" description="DUF3011 domain-containing protein" evidence="1">
    <location>
        <begin position="24"/>
        <end position="240"/>
    </location>
</feature>
<reference evidence="2 3" key="1">
    <citation type="submission" date="2020-08" db="EMBL/GenBank/DDBJ databases">
        <title>Functional genomics of gut bacteria from endangered species of beetles.</title>
        <authorList>
            <person name="Carlos-Shanley C."/>
        </authorList>
    </citation>
    <scope>NUCLEOTIDE SEQUENCE [LARGE SCALE GENOMIC DNA]</scope>
    <source>
        <strain evidence="2 3">S00124</strain>
    </source>
</reference>
<name>A0ABR6RGL5_9BURK</name>
<dbReference type="Proteomes" id="UP000562492">
    <property type="component" value="Unassembled WGS sequence"/>
</dbReference>
<sequence>MIHQRILAGLALALLTLAPAAQAQYGRNDEVTCESQDGRTRECRTPFRNPVVSETLSSAPCIEGRTWGNGGGGRIWVTDGCRARFVDGRGGWQPQPPMGGQGTVRCESQDGRTRECAVPRGARMEIARQLSDTRCVEGRNWGVRGGSLWVTDGCRAEFVVAGGYGQGGYGQGGGYDSGRDITCESNDRRDNSCSWNARWGRPQLLEQLSDDACREGYTWGYDSRAGRIWVTRGCRGRFGR</sequence>
<keyword evidence="1" id="KW-0732">Signal</keyword>
<organism evidence="2 3">
    <name type="scientific">Comamonas odontotermitis</name>
    <dbReference type="NCBI Taxonomy" id="379895"/>
    <lineage>
        <taxon>Bacteria</taxon>
        <taxon>Pseudomonadati</taxon>
        <taxon>Pseudomonadota</taxon>
        <taxon>Betaproteobacteria</taxon>
        <taxon>Burkholderiales</taxon>
        <taxon>Comamonadaceae</taxon>
        <taxon>Comamonas</taxon>
    </lineage>
</organism>
<dbReference type="RefSeq" id="WP_184708599.1">
    <property type="nucleotide sequence ID" value="NZ_JACHKZ010000013.1"/>
</dbReference>
<evidence type="ECO:0008006" key="4">
    <source>
        <dbReference type="Google" id="ProtNLM"/>
    </source>
</evidence>
<dbReference type="EMBL" id="JACHKZ010000013">
    <property type="protein sequence ID" value="MBB6578294.1"/>
    <property type="molecule type" value="Genomic_DNA"/>
</dbReference>
<evidence type="ECO:0000256" key="1">
    <source>
        <dbReference type="SAM" id="SignalP"/>
    </source>
</evidence>
<proteinExistence type="predicted"/>
<evidence type="ECO:0000313" key="3">
    <source>
        <dbReference type="Proteomes" id="UP000562492"/>
    </source>
</evidence>
<evidence type="ECO:0000313" key="2">
    <source>
        <dbReference type="EMBL" id="MBB6578294.1"/>
    </source>
</evidence>